<name>A0A3N4JG34_9PEZI</name>
<evidence type="ECO:0000259" key="1">
    <source>
        <dbReference type="Pfam" id="PF13358"/>
    </source>
</evidence>
<dbReference type="AlphaFoldDB" id="A0A3N4JG34"/>
<dbReference type="InterPro" id="IPR038717">
    <property type="entry name" value="Tc1-like_DDE_dom"/>
</dbReference>
<dbReference type="GO" id="GO:0003676">
    <property type="term" value="F:nucleic acid binding"/>
    <property type="evidence" value="ECO:0007669"/>
    <property type="project" value="InterPro"/>
</dbReference>
<organism evidence="2 3">
    <name type="scientific">Choiromyces venosus 120613-1</name>
    <dbReference type="NCBI Taxonomy" id="1336337"/>
    <lineage>
        <taxon>Eukaryota</taxon>
        <taxon>Fungi</taxon>
        <taxon>Dikarya</taxon>
        <taxon>Ascomycota</taxon>
        <taxon>Pezizomycotina</taxon>
        <taxon>Pezizomycetes</taxon>
        <taxon>Pezizales</taxon>
        <taxon>Tuberaceae</taxon>
        <taxon>Choiromyces</taxon>
    </lineage>
</organism>
<evidence type="ECO:0000313" key="3">
    <source>
        <dbReference type="Proteomes" id="UP000276215"/>
    </source>
</evidence>
<dbReference type="OrthoDB" id="5153311at2759"/>
<sequence length="92" mass="10636">GFNSEQYVKEILVPHLLLFYNRFGSLDEGIDIVEDGASYHTSEYTTKHQIQLGIKRMDWPPHSPDLNPIENIWGIFKNKVSESSMEEKKNPS</sequence>
<dbReference type="InterPro" id="IPR036397">
    <property type="entry name" value="RNaseH_sf"/>
</dbReference>
<dbReference type="STRING" id="1336337.A0A3N4JG34"/>
<reference evidence="2 3" key="1">
    <citation type="journal article" date="2018" name="Nat. Ecol. Evol.">
        <title>Pezizomycetes genomes reveal the molecular basis of ectomycorrhizal truffle lifestyle.</title>
        <authorList>
            <person name="Murat C."/>
            <person name="Payen T."/>
            <person name="Noel B."/>
            <person name="Kuo A."/>
            <person name="Morin E."/>
            <person name="Chen J."/>
            <person name="Kohler A."/>
            <person name="Krizsan K."/>
            <person name="Balestrini R."/>
            <person name="Da Silva C."/>
            <person name="Montanini B."/>
            <person name="Hainaut M."/>
            <person name="Levati E."/>
            <person name="Barry K.W."/>
            <person name="Belfiori B."/>
            <person name="Cichocki N."/>
            <person name="Clum A."/>
            <person name="Dockter R.B."/>
            <person name="Fauchery L."/>
            <person name="Guy J."/>
            <person name="Iotti M."/>
            <person name="Le Tacon F."/>
            <person name="Lindquist E.A."/>
            <person name="Lipzen A."/>
            <person name="Malagnac F."/>
            <person name="Mello A."/>
            <person name="Molinier V."/>
            <person name="Miyauchi S."/>
            <person name="Poulain J."/>
            <person name="Riccioni C."/>
            <person name="Rubini A."/>
            <person name="Sitrit Y."/>
            <person name="Splivallo R."/>
            <person name="Traeger S."/>
            <person name="Wang M."/>
            <person name="Zifcakova L."/>
            <person name="Wipf D."/>
            <person name="Zambonelli A."/>
            <person name="Paolocci F."/>
            <person name="Nowrousian M."/>
            <person name="Ottonello S."/>
            <person name="Baldrian P."/>
            <person name="Spatafora J.W."/>
            <person name="Henrissat B."/>
            <person name="Nagy L.G."/>
            <person name="Aury J.M."/>
            <person name="Wincker P."/>
            <person name="Grigoriev I.V."/>
            <person name="Bonfante P."/>
            <person name="Martin F.M."/>
        </authorList>
    </citation>
    <scope>NUCLEOTIDE SEQUENCE [LARGE SCALE GENOMIC DNA]</scope>
    <source>
        <strain evidence="2 3">120613-1</strain>
    </source>
</reference>
<dbReference type="Proteomes" id="UP000276215">
    <property type="component" value="Unassembled WGS sequence"/>
</dbReference>
<feature type="non-terminal residue" evidence="2">
    <location>
        <position position="1"/>
    </location>
</feature>
<feature type="domain" description="Tc1-like transposase DDE" evidence="1">
    <location>
        <begin position="29"/>
        <end position="88"/>
    </location>
</feature>
<keyword evidence="3" id="KW-1185">Reference proteome</keyword>
<gene>
    <name evidence="2" type="ORF">L873DRAFT_1697205</name>
</gene>
<protein>
    <recommendedName>
        <fullName evidence="1">Tc1-like transposase DDE domain-containing protein</fullName>
    </recommendedName>
</protein>
<proteinExistence type="predicted"/>
<dbReference type="EMBL" id="ML120423">
    <property type="protein sequence ID" value="RPA95661.1"/>
    <property type="molecule type" value="Genomic_DNA"/>
</dbReference>
<accession>A0A3N4JG34</accession>
<dbReference type="Gene3D" id="3.30.420.10">
    <property type="entry name" value="Ribonuclease H-like superfamily/Ribonuclease H"/>
    <property type="match status" value="1"/>
</dbReference>
<dbReference type="Pfam" id="PF13358">
    <property type="entry name" value="DDE_3"/>
    <property type="match status" value="1"/>
</dbReference>
<evidence type="ECO:0000313" key="2">
    <source>
        <dbReference type="EMBL" id="RPA95661.1"/>
    </source>
</evidence>